<dbReference type="Proteomes" id="UP000197290">
    <property type="component" value="Unassembled WGS sequence"/>
</dbReference>
<dbReference type="PROSITE" id="PS50146">
    <property type="entry name" value="DAGK"/>
    <property type="match status" value="1"/>
</dbReference>
<feature type="domain" description="DAGKc" evidence="1">
    <location>
        <begin position="81"/>
        <end position="174"/>
    </location>
</feature>
<protein>
    <submittedName>
        <fullName evidence="2">Lipid kinase YegS</fullName>
    </submittedName>
</protein>
<dbReference type="Gene3D" id="3.40.50.10330">
    <property type="entry name" value="Probable inorganic polyphosphate/atp-NAD kinase, domain 1"/>
    <property type="match status" value="1"/>
</dbReference>
<sequence length="347" mass="36727">MKVPFPTGDAVPPKSGPRADLITMLDRKPLAATPNATFRFARGAARAGIISNPRSRRNWTVDLERKIGPGVLAAAPTTNDQLVATLRSFAEQKLELLVIDGGDGTVRDVLSAAAGIYGDDLPPLALLPSGKTNALALDLGIPVGWTLQDAMTAHAEGRIQTRSPIEIRRDAEEPLCGFIFGVGGFVMATELAQGTHRLGAIDGLAVGLSLVGAVAQTCFGSHANRWRVGEKVEILDYSTGETKVRDLYLLLASTLHKMPLGIKPLGTTSTGLDVLAVEAPPRMLPVAAAAIVAGREGGWLERKGYHHAHAVPPVQLKLERGFILDGELFPGGTIDVRTGAPIRFVTP</sequence>
<dbReference type="InterPro" id="IPR016064">
    <property type="entry name" value="NAD/diacylglycerol_kinase_sf"/>
</dbReference>
<organism evidence="2 3">
    <name type="scientific">Sphingomonas dokdonensis</name>
    <dbReference type="NCBI Taxonomy" id="344880"/>
    <lineage>
        <taxon>Bacteria</taxon>
        <taxon>Pseudomonadati</taxon>
        <taxon>Pseudomonadota</taxon>
        <taxon>Alphaproteobacteria</taxon>
        <taxon>Sphingomonadales</taxon>
        <taxon>Sphingomonadaceae</taxon>
        <taxon>Sphingomonas</taxon>
    </lineage>
</organism>
<keyword evidence="3" id="KW-1185">Reference proteome</keyword>
<name>A0A245ZJV2_9SPHN</name>
<reference evidence="2 3" key="1">
    <citation type="submission" date="2017-03" db="EMBL/GenBank/DDBJ databases">
        <title>Genome sequence of Sphingomonas dokdonensis DSM 21029.</title>
        <authorList>
            <person name="Poehlein A."/>
            <person name="Wuebbeler J.H."/>
            <person name="Steinbuechel A."/>
            <person name="Daniel R."/>
        </authorList>
    </citation>
    <scope>NUCLEOTIDE SEQUENCE [LARGE SCALE GENOMIC DNA]</scope>
    <source>
        <strain evidence="2 3">DSM 21029</strain>
    </source>
</reference>
<dbReference type="SUPFAM" id="SSF111331">
    <property type="entry name" value="NAD kinase/diacylglycerol kinase-like"/>
    <property type="match status" value="1"/>
</dbReference>
<evidence type="ECO:0000259" key="1">
    <source>
        <dbReference type="PROSITE" id="PS50146"/>
    </source>
</evidence>
<dbReference type="Pfam" id="PF00781">
    <property type="entry name" value="DAGK_cat"/>
    <property type="match status" value="1"/>
</dbReference>
<dbReference type="AlphaFoldDB" id="A0A245ZJV2"/>
<keyword evidence="2" id="KW-0418">Kinase</keyword>
<dbReference type="GO" id="GO:0016301">
    <property type="term" value="F:kinase activity"/>
    <property type="evidence" value="ECO:0007669"/>
    <property type="project" value="UniProtKB-KW"/>
</dbReference>
<gene>
    <name evidence="2" type="primary">yegS</name>
    <name evidence="2" type="ORF">SPDO_17020</name>
</gene>
<dbReference type="InterPro" id="IPR017438">
    <property type="entry name" value="ATP-NAD_kinase_N"/>
</dbReference>
<dbReference type="EMBL" id="NBBI01000003">
    <property type="protein sequence ID" value="OWK30021.1"/>
    <property type="molecule type" value="Genomic_DNA"/>
</dbReference>
<dbReference type="InterPro" id="IPR001206">
    <property type="entry name" value="Diacylglycerol_kinase_cat_dom"/>
</dbReference>
<keyword evidence="2" id="KW-0808">Transferase</keyword>
<evidence type="ECO:0000313" key="2">
    <source>
        <dbReference type="EMBL" id="OWK30021.1"/>
    </source>
</evidence>
<proteinExistence type="predicted"/>
<accession>A0A245ZJV2</accession>
<evidence type="ECO:0000313" key="3">
    <source>
        <dbReference type="Proteomes" id="UP000197290"/>
    </source>
</evidence>
<comment type="caution">
    <text evidence="2">The sequence shown here is derived from an EMBL/GenBank/DDBJ whole genome shotgun (WGS) entry which is preliminary data.</text>
</comment>